<evidence type="ECO:0000313" key="2">
    <source>
        <dbReference type="Proteomes" id="UP000186308"/>
    </source>
</evidence>
<protein>
    <submittedName>
        <fullName evidence="1">Uncharacterized protein</fullName>
    </submittedName>
</protein>
<proteinExistence type="predicted"/>
<reference evidence="1 2" key="1">
    <citation type="submission" date="2017-01" db="EMBL/GenBank/DDBJ databases">
        <authorList>
            <person name="Varghese N."/>
            <person name="Submissions S."/>
        </authorList>
    </citation>
    <scope>NUCLEOTIDE SEQUENCE [LARGE SCALE GENOMIC DNA]</scope>
    <source>
        <strain evidence="1 2">ATCC 35905</strain>
    </source>
</reference>
<evidence type="ECO:0000313" key="1">
    <source>
        <dbReference type="EMBL" id="SIR51192.1"/>
    </source>
</evidence>
<dbReference type="AlphaFoldDB" id="A0A8G2CNW3"/>
<accession>A0A8G2CNW3</accession>
<comment type="caution">
    <text evidence="1">The sequence shown here is derived from an EMBL/GenBank/DDBJ whole genome shotgun (WGS) entry which is preliminary data.</text>
</comment>
<sequence length="53" mass="5572">MKSKSISSLDMRRLAAVILFLTGGVLLAVILAKPEITLLPAPAVTQPSGKVVR</sequence>
<name>A0A8G2CNW3_ACIRU</name>
<keyword evidence="2" id="KW-1185">Reference proteome</keyword>
<gene>
    <name evidence="1" type="ORF">SAMN05421828_14315</name>
</gene>
<dbReference type="Proteomes" id="UP000186308">
    <property type="component" value="Unassembled WGS sequence"/>
</dbReference>
<organism evidence="1 2">
    <name type="scientific">Acidiphilium rubrum</name>
    <dbReference type="NCBI Taxonomy" id="526"/>
    <lineage>
        <taxon>Bacteria</taxon>
        <taxon>Pseudomonadati</taxon>
        <taxon>Pseudomonadota</taxon>
        <taxon>Alphaproteobacteria</taxon>
        <taxon>Acetobacterales</taxon>
        <taxon>Acidocellaceae</taxon>
        <taxon>Acidiphilium</taxon>
    </lineage>
</organism>
<dbReference type="EMBL" id="FTNE01000043">
    <property type="protein sequence ID" value="SIR51192.1"/>
    <property type="molecule type" value="Genomic_DNA"/>
</dbReference>